<evidence type="ECO:0000256" key="5">
    <source>
        <dbReference type="ARBA" id="ARBA00023077"/>
    </source>
</evidence>
<dbReference type="InterPro" id="IPR008969">
    <property type="entry name" value="CarboxyPept-like_regulatory"/>
</dbReference>
<name>A0A2S7IS57_9BACT</name>
<dbReference type="AlphaFoldDB" id="A0A2S7IS57"/>
<keyword evidence="6 8" id="KW-0472">Membrane</keyword>
<dbReference type="SUPFAM" id="SSF56935">
    <property type="entry name" value="Porins"/>
    <property type="match status" value="1"/>
</dbReference>
<sequence length="1016" mass="111461">MMKQTYLQRSSLGQKSKFRQWSTTCLSLLMILLNMTTWAQQRTLTGKVTSAEDGSELPGVSILVVGTSNGTQTAADGTYKISVTSGSKLRFTSVGMISQEIDITNQTTLDVTLQPNSQSLSEVVVVGYGTQRKADVTGATATVTSKDFNAGVLNNPLQAVQGKVSGLVISAPNSDPTNNRPTIRLRGTSSLSANSEPLIVIDGVAGAPLNSVAPEDIQSVDVLKDASAAAIYGSRGANGVIIVTTKKGSAGRTSVEYSGYISMGKEVRRPGFLTPDEFRAKLTEQNVTGQDYGASTNWLDQVTRTSWTQNHSVAVSGGAEKFSYRGSLVYLDQPGIIKNSGFNRINARLNLVQKALDDRLEIQLLLSHQTNNKKFVDYGALRSAVRFNPTQPIYNADGTFNQPQGQFEVENPLARLMQLTNEGKERQTLLNAKASYEIVKGLKVGVNASQSTFDYLYGFFIPSYFRGSGNSISRARRETQEVLDRLIESTVNYSNTIDKHNFSVLLGHTYQKVSNEGFGAEHRNFPDAFGYNNLEAGNDNADGSTNRRVNSYKSEAILVGLIGRLNYSYNEKYLLTANIRRDGSSRFGANNRWGWFPSVSAGWRLIEEDFIKSSNLFSDLKLRAGYGVTGNQDGIADYAARRLYGSQGSYYTNGGFQTAYFYSQNPNPDLKWETSAMTNVGVDFGFMKGRLTGSLEFYYKDTRDLLFNYPVAIGSRYGSQQIVAGTNNVLANVGRVTNKGVELALDFQAISKQDFEWRTTLNLAHNTNKIVSLSNDLFQYNSNSPLLYGSFGSGQGGIASPIVLQEGYAIGTFYGPRVTGFNDRGEYIYQDFGGGGTQPAGADRTYLGNAQPKLTLGWQNNFTYKNWDLSFFFRGSLGQKVANGMYIYFANPNRFPGENLLKDAFTTGIGKGVSSAWSDLWLEDASFVRLDNFRLGYRIPGLKKVLQNAQVYVSGQNIFVITKYRGADPEVRTGDSRSQYGSISDDNRAVNLSPGVDPVSYYPRARTLVAGVSLTF</sequence>
<dbReference type="RefSeq" id="WP_104712800.1">
    <property type="nucleotide sequence ID" value="NZ_PTRA01000001.1"/>
</dbReference>
<evidence type="ECO:0000256" key="7">
    <source>
        <dbReference type="ARBA" id="ARBA00023237"/>
    </source>
</evidence>
<keyword evidence="3 8" id="KW-1134">Transmembrane beta strand</keyword>
<dbReference type="Gene3D" id="2.60.40.1120">
    <property type="entry name" value="Carboxypeptidase-like, regulatory domain"/>
    <property type="match status" value="1"/>
</dbReference>
<evidence type="ECO:0000259" key="11">
    <source>
        <dbReference type="Pfam" id="PF07715"/>
    </source>
</evidence>
<evidence type="ECO:0000256" key="9">
    <source>
        <dbReference type="RuleBase" id="RU003357"/>
    </source>
</evidence>
<dbReference type="InterPro" id="IPR036942">
    <property type="entry name" value="Beta-barrel_TonB_sf"/>
</dbReference>
<keyword evidence="5 9" id="KW-0798">TonB box</keyword>
<dbReference type="GO" id="GO:0009279">
    <property type="term" value="C:cell outer membrane"/>
    <property type="evidence" value="ECO:0007669"/>
    <property type="project" value="UniProtKB-SubCell"/>
</dbReference>
<evidence type="ECO:0000256" key="4">
    <source>
        <dbReference type="ARBA" id="ARBA00022692"/>
    </source>
</evidence>
<feature type="domain" description="TonB-dependent receptor plug" evidence="11">
    <location>
        <begin position="133"/>
        <end position="240"/>
    </location>
</feature>
<dbReference type="SUPFAM" id="SSF49464">
    <property type="entry name" value="Carboxypeptidase regulatory domain-like"/>
    <property type="match status" value="1"/>
</dbReference>
<comment type="similarity">
    <text evidence="8 9">Belongs to the TonB-dependent receptor family.</text>
</comment>
<comment type="caution">
    <text evidence="12">The sequence shown here is derived from an EMBL/GenBank/DDBJ whole genome shotgun (WGS) entry which is preliminary data.</text>
</comment>
<evidence type="ECO:0000256" key="2">
    <source>
        <dbReference type="ARBA" id="ARBA00022448"/>
    </source>
</evidence>
<comment type="subcellular location">
    <subcellularLocation>
        <location evidence="1 8">Cell outer membrane</location>
        <topology evidence="1 8">Multi-pass membrane protein</topology>
    </subcellularLocation>
</comment>
<gene>
    <name evidence="12" type="ORF">C5O19_12865</name>
</gene>
<protein>
    <submittedName>
        <fullName evidence="12">SusC/RagA family TonB-linked outer membrane protein</fullName>
    </submittedName>
</protein>
<evidence type="ECO:0000256" key="3">
    <source>
        <dbReference type="ARBA" id="ARBA00022452"/>
    </source>
</evidence>
<evidence type="ECO:0000259" key="10">
    <source>
        <dbReference type="Pfam" id="PF00593"/>
    </source>
</evidence>
<dbReference type="PROSITE" id="PS52016">
    <property type="entry name" value="TONB_DEPENDENT_REC_3"/>
    <property type="match status" value="1"/>
</dbReference>
<reference evidence="13" key="1">
    <citation type="submission" date="2018-02" db="EMBL/GenBank/DDBJ databases">
        <title>Genome sequencing of Solimonas sp. HR-BB.</title>
        <authorList>
            <person name="Lee Y."/>
            <person name="Jeon C.O."/>
        </authorList>
    </citation>
    <scope>NUCLEOTIDE SEQUENCE [LARGE SCALE GENOMIC DNA]</scope>
    <source>
        <strain evidence="13">HR-U</strain>
    </source>
</reference>
<keyword evidence="2 8" id="KW-0813">Transport</keyword>
<dbReference type="InterPro" id="IPR037066">
    <property type="entry name" value="Plug_dom_sf"/>
</dbReference>
<dbReference type="InterPro" id="IPR039426">
    <property type="entry name" value="TonB-dep_rcpt-like"/>
</dbReference>
<keyword evidence="4 8" id="KW-0812">Transmembrane</keyword>
<dbReference type="InterPro" id="IPR023996">
    <property type="entry name" value="TonB-dep_OMP_SusC/RagA"/>
</dbReference>
<dbReference type="EMBL" id="PTRA01000001">
    <property type="protein sequence ID" value="PQA60468.1"/>
    <property type="molecule type" value="Genomic_DNA"/>
</dbReference>
<dbReference type="InterPro" id="IPR000531">
    <property type="entry name" value="Beta-barrel_TonB"/>
</dbReference>
<evidence type="ECO:0000313" key="13">
    <source>
        <dbReference type="Proteomes" id="UP000239590"/>
    </source>
</evidence>
<dbReference type="InterPro" id="IPR012910">
    <property type="entry name" value="Plug_dom"/>
</dbReference>
<dbReference type="NCBIfam" id="TIGR04056">
    <property type="entry name" value="OMP_RagA_SusC"/>
    <property type="match status" value="1"/>
</dbReference>
<evidence type="ECO:0000256" key="6">
    <source>
        <dbReference type="ARBA" id="ARBA00023136"/>
    </source>
</evidence>
<dbReference type="NCBIfam" id="TIGR04057">
    <property type="entry name" value="SusC_RagA_signa"/>
    <property type="match status" value="1"/>
</dbReference>
<dbReference type="Pfam" id="PF00593">
    <property type="entry name" value="TonB_dep_Rec_b-barrel"/>
    <property type="match status" value="1"/>
</dbReference>
<dbReference type="InterPro" id="IPR023997">
    <property type="entry name" value="TonB-dep_OMP_SusC/RagA_CS"/>
</dbReference>
<organism evidence="12 13">
    <name type="scientific">Siphonobacter curvatus</name>
    <dbReference type="NCBI Taxonomy" id="2094562"/>
    <lineage>
        <taxon>Bacteria</taxon>
        <taxon>Pseudomonadati</taxon>
        <taxon>Bacteroidota</taxon>
        <taxon>Cytophagia</taxon>
        <taxon>Cytophagales</taxon>
        <taxon>Cytophagaceae</taxon>
        <taxon>Siphonobacter</taxon>
    </lineage>
</organism>
<evidence type="ECO:0000313" key="12">
    <source>
        <dbReference type="EMBL" id="PQA60468.1"/>
    </source>
</evidence>
<dbReference type="Gene3D" id="2.40.170.20">
    <property type="entry name" value="TonB-dependent receptor, beta-barrel domain"/>
    <property type="match status" value="1"/>
</dbReference>
<feature type="domain" description="TonB-dependent receptor-like beta-barrel" evidence="10">
    <location>
        <begin position="369"/>
        <end position="958"/>
    </location>
</feature>
<dbReference type="Proteomes" id="UP000239590">
    <property type="component" value="Unassembled WGS sequence"/>
</dbReference>
<proteinExistence type="inferred from homology"/>
<keyword evidence="7 8" id="KW-0998">Cell outer membrane</keyword>
<evidence type="ECO:0000256" key="1">
    <source>
        <dbReference type="ARBA" id="ARBA00004571"/>
    </source>
</evidence>
<dbReference type="Gene3D" id="2.170.130.10">
    <property type="entry name" value="TonB-dependent receptor, plug domain"/>
    <property type="match status" value="1"/>
</dbReference>
<dbReference type="Pfam" id="PF13715">
    <property type="entry name" value="CarbopepD_reg_2"/>
    <property type="match status" value="1"/>
</dbReference>
<dbReference type="Pfam" id="PF07715">
    <property type="entry name" value="Plug"/>
    <property type="match status" value="1"/>
</dbReference>
<keyword evidence="13" id="KW-1185">Reference proteome</keyword>
<dbReference type="OrthoDB" id="9768177at2"/>
<evidence type="ECO:0000256" key="8">
    <source>
        <dbReference type="PROSITE-ProRule" id="PRU01360"/>
    </source>
</evidence>
<accession>A0A2S7IS57</accession>